<dbReference type="CDD" id="cd01131">
    <property type="entry name" value="PilT"/>
    <property type="match status" value="1"/>
</dbReference>
<dbReference type="Pfam" id="PF00437">
    <property type="entry name" value="T2SSE"/>
    <property type="match status" value="1"/>
</dbReference>
<dbReference type="SMART" id="SM00382">
    <property type="entry name" value="AAA"/>
    <property type="match status" value="1"/>
</dbReference>
<dbReference type="SUPFAM" id="SSF52540">
    <property type="entry name" value="P-loop containing nucleoside triphosphate hydrolases"/>
    <property type="match status" value="1"/>
</dbReference>
<dbReference type="NCBIfam" id="TIGR01420">
    <property type="entry name" value="pilT_fam"/>
    <property type="match status" value="1"/>
</dbReference>
<dbReference type="InterPro" id="IPR006321">
    <property type="entry name" value="PilT/PilU"/>
</dbReference>
<dbReference type="InterPro" id="IPR050921">
    <property type="entry name" value="T4SS_GSP_E_ATPase"/>
</dbReference>
<dbReference type="Proteomes" id="UP001165044">
    <property type="component" value="Unassembled WGS sequence"/>
</dbReference>
<reference evidence="4" key="1">
    <citation type="journal article" date="2023" name="Antonie Van Leeuwenhoek">
        <title>Mesoterricola silvestris gen. nov., sp. nov., Mesoterricola sediminis sp. nov., Geothrix oryzae sp. nov., Geothrix edaphica sp. nov., Geothrix rubra sp. nov., and Geothrix limicola sp. nov., six novel members of Acidobacteriota isolated from soils.</title>
        <authorList>
            <person name="Itoh H."/>
            <person name="Sugisawa Y."/>
            <person name="Mise K."/>
            <person name="Xu Z."/>
            <person name="Kuniyasu M."/>
            <person name="Ushijima N."/>
            <person name="Kawano K."/>
            <person name="Kobayashi E."/>
            <person name="Shiratori Y."/>
            <person name="Masuda Y."/>
            <person name="Senoo K."/>
        </authorList>
    </citation>
    <scope>NUCLEOTIDE SEQUENCE</scope>
    <source>
        <strain evidence="4">Red802</strain>
    </source>
</reference>
<evidence type="ECO:0000313" key="5">
    <source>
        <dbReference type="Proteomes" id="UP001165044"/>
    </source>
</evidence>
<feature type="compositionally biased region" description="Low complexity" evidence="2">
    <location>
        <begin position="373"/>
        <end position="385"/>
    </location>
</feature>
<dbReference type="InterPro" id="IPR027417">
    <property type="entry name" value="P-loop_NTPase"/>
</dbReference>
<name>A0ABQ5PUP4_9BACT</name>
<comment type="caution">
    <text evidence="4">The sequence shown here is derived from an EMBL/GenBank/DDBJ whole genome shotgun (WGS) entry which is preliminary data.</text>
</comment>
<accession>A0ABQ5PUP4</accession>
<dbReference type="PANTHER" id="PTHR30486">
    <property type="entry name" value="TWITCHING MOTILITY PROTEIN PILT"/>
    <property type="match status" value="1"/>
</dbReference>
<dbReference type="PANTHER" id="PTHR30486:SF16">
    <property type="entry name" value="TWITCHING MOTILITY PROTEIN PILT"/>
    <property type="match status" value="1"/>
</dbReference>
<feature type="region of interest" description="Disordered" evidence="2">
    <location>
        <begin position="370"/>
        <end position="396"/>
    </location>
</feature>
<dbReference type="Gene3D" id="3.40.50.300">
    <property type="entry name" value="P-loop containing nucleotide triphosphate hydrolases"/>
    <property type="match status" value="1"/>
</dbReference>
<comment type="similarity">
    <text evidence="1">Belongs to the GSP E family.</text>
</comment>
<evidence type="ECO:0000256" key="1">
    <source>
        <dbReference type="ARBA" id="ARBA00006611"/>
    </source>
</evidence>
<dbReference type="RefSeq" id="WP_285606162.1">
    <property type="nucleotide sequence ID" value="NZ_BSDC01000001.1"/>
</dbReference>
<protein>
    <submittedName>
        <fullName evidence="4">Twitching motility protein PilT</fullName>
    </submittedName>
</protein>
<gene>
    <name evidence="4" type="primary">pilT-4</name>
    <name evidence="4" type="ORF">GETHED_04420</name>
</gene>
<keyword evidence="5" id="KW-1185">Reference proteome</keyword>
<dbReference type="EMBL" id="BSDC01000001">
    <property type="protein sequence ID" value="GLH66078.1"/>
    <property type="molecule type" value="Genomic_DNA"/>
</dbReference>
<dbReference type="PROSITE" id="PS00662">
    <property type="entry name" value="T2SP_E"/>
    <property type="match status" value="1"/>
</dbReference>
<dbReference type="Gene3D" id="3.30.450.90">
    <property type="match status" value="1"/>
</dbReference>
<evidence type="ECO:0000313" key="4">
    <source>
        <dbReference type="EMBL" id="GLH66078.1"/>
    </source>
</evidence>
<dbReference type="InterPro" id="IPR003593">
    <property type="entry name" value="AAA+_ATPase"/>
</dbReference>
<sequence length="396" mass="43472">MSEIGSNYVAPLQQLLKTMVEYGGTDLHITTETAPQIRIDGRMVPLKLPPMDASQTRWLCYGVMTDQQKHRLEEDLEVDFSFGLQGVARFRANVFNQRGATAGVFRTIPENIRSFDQLGLPPSVQALCDKPRGLVLVTGVTGSGKSTTLAAMVDKINAEEPVHILTIEDPVEYVHKHRRALVNQREIHADTHSFKKALRSALRQDPDVVLVGEMRDLETIESALTIAETGHLTFATLHTNSTVQTINRIIDVFPSHQQAQVRAQLSLVLEGVICQSLIPKAGGKGRALALEIMIPNSAIRNLIREDKIHQIYGTMQSGQSKYGMQTFNQSLSDLVIRKEITQEQAFEYSSNTDELRELINRGVGVGSAGGRGAAAAQPAATSNPALGGRNPNIKYT</sequence>
<dbReference type="InterPro" id="IPR001482">
    <property type="entry name" value="T2SS/T4SS_dom"/>
</dbReference>
<organism evidence="4 5">
    <name type="scientific">Geothrix edaphica</name>
    <dbReference type="NCBI Taxonomy" id="2927976"/>
    <lineage>
        <taxon>Bacteria</taxon>
        <taxon>Pseudomonadati</taxon>
        <taxon>Acidobacteriota</taxon>
        <taxon>Holophagae</taxon>
        <taxon>Holophagales</taxon>
        <taxon>Holophagaceae</taxon>
        <taxon>Geothrix</taxon>
    </lineage>
</organism>
<evidence type="ECO:0000256" key="2">
    <source>
        <dbReference type="SAM" id="MobiDB-lite"/>
    </source>
</evidence>
<proteinExistence type="inferred from homology"/>
<feature type="domain" description="Bacterial type II secretion system protein E" evidence="3">
    <location>
        <begin position="202"/>
        <end position="216"/>
    </location>
</feature>
<evidence type="ECO:0000259" key="3">
    <source>
        <dbReference type="PROSITE" id="PS00662"/>
    </source>
</evidence>